<proteinExistence type="predicted"/>
<dbReference type="OrthoDB" id="8255893at2"/>
<accession>A0A4Q1VIT8</accession>
<evidence type="ECO:0000256" key="1">
    <source>
        <dbReference type="SAM" id="MobiDB-lite"/>
    </source>
</evidence>
<gene>
    <name evidence="2" type="ORF">B5V03_05685</name>
</gene>
<sequence>MPGLVPGIHVLRASWPDVDGRDKPGHDAAEAFARSPRAPIRDSRARTPGDYRPGWLTFH</sequence>
<comment type="caution">
    <text evidence="2">The sequence shown here is derived from an EMBL/GenBank/DDBJ whole genome shotgun (WGS) entry which is preliminary data.</text>
</comment>
<name>A0A4Q1VIT8_9BRAD</name>
<dbReference type="EMBL" id="MZXW01000011">
    <property type="protein sequence ID" value="RXT50986.1"/>
    <property type="molecule type" value="Genomic_DNA"/>
</dbReference>
<feature type="compositionally biased region" description="Basic and acidic residues" evidence="1">
    <location>
        <begin position="19"/>
        <end position="29"/>
    </location>
</feature>
<keyword evidence="3" id="KW-1185">Reference proteome</keyword>
<organism evidence="2 3">
    <name type="scientific">Bradyrhizobium betae</name>
    <dbReference type="NCBI Taxonomy" id="244734"/>
    <lineage>
        <taxon>Bacteria</taxon>
        <taxon>Pseudomonadati</taxon>
        <taxon>Pseudomonadota</taxon>
        <taxon>Alphaproteobacteria</taxon>
        <taxon>Hyphomicrobiales</taxon>
        <taxon>Nitrobacteraceae</taxon>
        <taxon>Bradyrhizobium</taxon>
    </lineage>
</organism>
<evidence type="ECO:0000313" key="2">
    <source>
        <dbReference type="EMBL" id="RXT50986.1"/>
    </source>
</evidence>
<feature type="region of interest" description="Disordered" evidence="1">
    <location>
        <begin position="19"/>
        <end position="59"/>
    </location>
</feature>
<evidence type="ECO:0000313" key="3">
    <source>
        <dbReference type="Proteomes" id="UP000290819"/>
    </source>
</evidence>
<dbReference type="Proteomes" id="UP000290819">
    <property type="component" value="Unassembled WGS sequence"/>
</dbReference>
<dbReference type="AlphaFoldDB" id="A0A4Q1VIT8"/>
<protein>
    <submittedName>
        <fullName evidence="2">Uncharacterized protein</fullName>
    </submittedName>
</protein>
<reference evidence="2 3" key="1">
    <citation type="submission" date="2017-03" db="EMBL/GenBank/DDBJ databases">
        <authorList>
            <person name="Safronova V.I."/>
            <person name="Sazanova A.L."/>
            <person name="Chirak E.R."/>
        </authorList>
    </citation>
    <scope>NUCLEOTIDE SEQUENCE [LARGE SCALE GENOMIC DNA]</scope>
    <source>
        <strain evidence="2 3">Opo-243</strain>
    </source>
</reference>
<feature type="compositionally biased region" description="Basic and acidic residues" evidence="1">
    <location>
        <begin position="39"/>
        <end position="49"/>
    </location>
</feature>